<dbReference type="GeneID" id="87939759"/>
<proteinExistence type="predicted"/>
<dbReference type="EMBL" id="CP137306">
    <property type="protein sequence ID" value="WQF78242.1"/>
    <property type="molecule type" value="Genomic_DNA"/>
</dbReference>
<dbReference type="KEGG" id="cdet:87939759"/>
<gene>
    <name evidence="1" type="ORF">CDEST_03256</name>
</gene>
<accession>A0AAX4I4Z9</accession>
<dbReference type="RefSeq" id="XP_062775466.1">
    <property type="nucleotide sequence ID" value="XM_062919415.1"/>
</dbReference>
<evidence type="ECO:0000313" key="1">
    <source>
        <dbReference type="EMBL" id="WQF78242.1"/>
    </source>
</evidence>
<reference evidence="2" key="1">
    <citation type="journal article" date="2023" name="bioRxiv">
        <title>Complete genome of the Medicago anthracnose fungus, Colletotrichum destructivum, reveals a mini-chromosome-like region within a core chromosome.</title>
        <authorList>
            <person name="Lapalu N."/>
            <person name="Simon A."/>
            <person name="Lu A."/>
            <person name="Plaumann P.-L."/>
            <person name="Amselem J."/>
            <person name="Pigne S."/>
            <person name="Auger A."/>
            <person name="Koch C."/>
            <person name="Dallery J.-F."/>
            <person name="O'Connell R.J."/>
        </authorList>
    </citation>
    <scope>NUCLEOTIDE SEQUENCE [LARGE SCALE GENOMIC DNA]</scope>
    <source>
        <strain evidence="2">CBS 520.97</strain>
    </source>
</reference>
<dbReference type="AlphaFoldDB" id="A0AAX4I4Z9"/>
<keyword evidence="2" id="KW-1185">Reference proteome</keyword>
<protein>
    <submittedName>
        <fullName evidence="1">Uncharacterized protein</fullName>
    </submittedName>
</protein>
<organism evidence="1 2">
    <name type="scientific">Colletotrichum destructivum</name>
    <dbReference type="NCBI Taxonomy" id="34406"/>
    <lineage>
        <taxon>Eukaryota</taxon>
        <taxon>Fungi</taxon>
        <taxon>Dikarya</taxon>
        <taxon>Ascomycota</taxon>
        <taxon>Pezizomycotina</taxon>
        <taxon>Sordariomycetes</taxon>
        <taxon>Hypocreomycetidae</taxon>
        <taxon>Glomerellales</taxon>
        <taxon>Glomerellaceae</taxon>
        <taxon>Colletotrichum</taxon>
        <taxon>Colletotrichum destructivum species complex</taxon>
    </lineage>
</organism>
<name>A0AAX4I4Z9_9PEZI</name>
<dbReference type="Proteomes" id="UP001322277">
    <property type="component" value="Chromosome 2"/>
</dbReference>
<evidence type="ECO:0000313" key="2">
    <source>
        <dbReference type="Proteomes" id="UP001322277"/>
    </source>
</evidence>
<sequence>MFTLLIEHDLKWASSKHHILLHQTVNTILGLRYLVFRTPWFPAAKWCFFKSLSLLKCRPTQYLAHVLLEQMPL</sequence>